<proteinExistence type="predicted"/>
<gene>
    <name evidence="1" type="primary">mobB</name>
    <name evidence="1" type="ORF">SSLFYP27_00732</name>
</gene>
<accession>A0A6N2ZT71</accession>
<evidence type="ECO:0000313" key="1">
    <source>
        <dbReference type="EMBL" id="VYT82639.1"/>
    </source>
</evidence>
<dbReference type="AlphaFoldDB" id="A0A6N2ZT71"/>
<dbReference type="Pfam" id="PF03205">
    <property type="entry name" value="MobB"/>
    <property type="match status" value="1"/>
</dbReference>
<dbReference type="GeneID" id="77330935"/>
<dbReference type="GO" id="GO:0006777">
    <property type="term" value="P:Mo-molybdopterin cofactor biosynthetic process"/>
    <property type="evidence" value="ECO:0007669"/>
    <property type="project" value="InterPro"/>
</dbReference>
<dbReference type="SUPFAM" id="SSF52540">
    <property type="entry name" value="P-loop containing nucleoside triphosphate hydrolases"/>
    <property type="match status" value="1"/>
</dbReference>
<organism evidence="1">
    <name type="scientific">Staphylococcus simulans</name>
    <dbReference type="NCBI Taxonomy" id="1286"/>
    <lineage>
        <taxon>Bacteria</taxon>
        <taxon>Bacillati</taxon>
        <taxon>Bacillota</taxon>
        <taxon>Bacilli</taxon>
        <taxon>Bacillales</taxon>
        <taxon>Staphylococcaceae</taxon>
        <taxon>Staphylococcus</taxon>
    </lineage>
</organism>
<dbReference type="Gene3D" id="3.40.50.300">
    <property type="entry name" value="P-loop containing nucleotide triphosphate hydrolases"/>
    <property type="match status" value="1"/>
</dbReference>
<dbReference type="NCBIfam" id="TIGR00176">
    <property type="entry name" value="mobB"/>
    <property type="match status" value="1"/>
</dbReference>
<dbReference type="GO" id="GO:0005525">
    <property type="term" value="F:GTP binding"/>
    <property type="evidence" value="ECO:0007669"/>
    <property type="project" value="InterPro"/>
</dbReference>
<dbReference type="RefSeq" id="WP_002479599.1">
    <property type="nucleotide sequence ID" value="NZ_CACRUO010000020.1"/>
</dbReference>
<dbReference type="PANTHER" id="PTHR40072:SF1">
    <property type="entry name" value="MOLYBDOPTERIN-GUANINE DINUCLEOTIDE BIOSYNTHESIS ADAPTER PROTEIN"/>
    <property type="match status" value="1"/>
</dbReference>
<protein>
    <submittedName>
        <fullName evidence="1">Molybdopterin-guanine dinucleotide biosynthesis adapter protein</fullName>
    </submittedName>
</protein>
<dbReference type="InterPro" id="IPR027417">
    <property type="entry name" value="P-loop_NTPase"/>
</dbReference>
<sequence length="160" mass="18289">MILQIVGYKNSGKTTLMAETVKFLKAQGYRVVTIKHHGHGSEDITLQAAEVDHMKHFEAGADQSIVQGHALRETVTRTTEQTLSHIIESAVTIDYDVLLVEGFKQADYDKVIIYRDEAELVSLSELSHVQYKLPFQKNTELSHFKKWLLTFIDRKKDESK</sequence>
<dbReference type="InterPro" id="IPR004435">
    <property type="entry name" value="MobB_dom"/>
</dbReference>
<reference evidence="1" key="1">
    <citation type="submission" date="2019-11" db="EMBL/GenBank/DDBJ databases">
        <authorList>
            <person name="Feng L."/>
        </authorList>
    </citation>
    <scope>NUCLEOTIDE SEQUENCE</scope>
    <source>
        <strain evidence="1">SsimulansLFYP27</strain>
    </source>
</reference>
<dbReference type="InterPro" id="IPR052539">
    <property type="entry name" value="MGD_biosynthesis_adapter"/>
</dbReference>
<name>A0A6N2ZT71_STASI</name>
<dbReference type="PANTHER" id="PTHR40072">
    <property type="entry name" value="MOLYBDOPTERIN-GUANINE DINUCLEOTIDE BIOSYNTHESIS ADAPTER PROTEIN-RELATED"/>
    <property type="match status" value="1"/>
</dbReference>
<dbReference type="EMBL" id="CACRUO010000020">
    <property type="protein sequence ID" value="VYT82639.1"/>
    <property type="molecule type" value="Genomic_DNA"/>
</dbReference>
<dbReference type="KEGG" id="ssif:AL483_01010"/>